<organism evidence="2 3">
    <name type="scientific">Stenotrophomonas rhizophila</name>
    <dbReference type="NCBI Taxonomy" id="216778"/>
    <lineage>
        <taxon>Bacteria</taxon>
        <taxon>Pseudomonadati</taxon>
        <taxon>Pseudomonadota</taxon>
        <taxon>Gammaproteobacteria</taxon>
        <taxon>Lysobacterales</taxon>
        <taxon>Lysobacteraceae</taxon>
        <taxon>Stenotrophomonas</taxon>
    </lineage>
</organism>
<keyword evidence="1" id="KW-0472">Membrane</keyword>
<accession>A0AAP5EAD1</accession>
<sequence>MHVRACFRRLRFLCARNSGPQRMDNLYKEVTPLLTFLLPGFLSASIFYGFTSHPKPSQFERTVEALVFTFVVHAATGMVQVLLEAVGRMFTVGDWTSASHLSCSVLMATVLGALMAAAVNRDTFHSWLRGKGLTSRTSHSSEWYCVLGSNPTDIVLHLIDGRRLIGWPKEWPLNPSNGQFYIQDPAWIDDDGNTVELRDLDGIIIHAADVRWVEVMLGKGVEHGIST</sequence>
<dbReference type="AlphaFoldDB" id="A0AAP5EAD1"/>
<keyword evidence="1" id="KW-0812">Transmembrane</keyword>
<dbReference type="EMBL" id="JAUTAS010000001">
    <property type="protein sequence ID" value="MDQ1109142.1"/>
    <property type="molecule type" value="Genomic_DNA"/>
</dbReference>
<evidence type="ECO:0000313" key="2">
    <source>
        <dbReference type="EMBL" id="MDQ1109142.1"/>
    </source>
</evidence>
<keyword evidence="1" id="KW-1133">Transmembrane helix</keyword>
<protein>
    <submittedName>
        <fullName evidence="2">Uncharacterized protein</fullName>
    </submittedName>
</protein>
<name>A0AAP5EAD1_9GAMM</name>
<dbReference type="Proteomes" id="UP001226084">
    <property type="component" value="Unassembled WGS sequence"/>
</dbReference>
<dbReference type="InterPro" id="IPR045919">
    <property type="entry name" value="DUF6338"/>
</dbReference>
<feature type="transmembrane region" description="Helical" evidence="1">
    <location>
        <begin position="30"/>
        <end position="51"/>
    </location>
</feature>
<proteinExistence type="predicted"/>
<comment type="caution">
    <text evidence="2">The sequence shown here is derived from an EMBL/GenBank/DDBJ whole genome shotgun (WGS) entry which is preliminary data.</text>
</comment>
<feature type="transmembrane region" description="Helical" evidence="1">
    <location>
        <begin position="63"/>
        <end position="83"/>
    </location>
</feature>
<gene>
    <name evidence="2" type="ORF">QE424_002301</name>
</gene>
<reference evidence="2" key="1">
    <citation type="submission" date="2023-07" db="EMBL/GenBank/DDBJ databases">
        <title>Functional and genomic diversity of the sorghum phyllosphere microbiome.</title>
        <authorList>
            <person name="Shade A."/>
        </authorList>
    </citation>
    <scope>NUCLEOTIDE SEQUENCE</scope>
    <source>
        <strain evidence="2">SORGH_AS_0457</strain>
    </source>
</reference>
<feature type="transmembrane region" description="Helical" evidence="1">
    <location>
        <begin position="95"/>
        <end position="119"/>
    </location>
</feature>
<dbReference type="Pfam" id="PF19865">
    <property type="entry name" value="DUF6338"/>
    <property type="match status" value="1"/>
</dbReference>
<evidence type="ECO:0000313" key="3">
    <source>
        <dbReference type="Proteomes" id="UP001226084"/>
    </source>
</evidence>
<evidence type="ECO:0000256" key="1">
    <source>
        <dbReference type="SAM" id="Phobius"/>
    </source>
</evidence>